<dbReference type="RefSeq" id="WP_019211195.1">
    <property type="nucleotide sequence ID" value="NZ_CWJI01000002.1"/>
</dbReference>
<dbReference type="GeneID" id="61815829"/>
<name>A0A0H5LU12_YERIN</name>
<organism evidence="1 2">
    <name type="scientific">Yersinia intermedia</name>
    <dbReference type="NCBI Taxonomy" id="631"/>
    <lineage>
        <taxon>Bacteria</taxon>
        <taxon>Pseudomonadati</taxon>
        <taxon>Pseudomonadota</taxon>
        <taxon>Gammaproteobacteria</taxon>
        <taxon>Enterobacterales</taxon>
        <taxon>Yersiniaceae</taxon>
        <taxon>Yersinia</taxon>
    </lineage>
</organism>
<evidence type="ECO:0000313" key="1">
    <source>
        <dbReference type="EMBL" id="CRY54643.1"/>
    </source>
</evidence>
<gene>
    <name evidence="1" type="ORF">ERS008476_01572</name>
</gene>
<dbReference type="SUPFAM" id="SSF53756">
    <property type="entry name" value="UDP-Glycosyltransferase/glycogen phosphorylase"/>
    <property type="match status" value="1"/>
</dbReference>
<accession>A0A0H5LU12</accession>
<evidence type="ECO:0000313" key="2">
    <source>
        <dbReference type="Proteomes" id="UP000043316"/>
    </source>
</evidence>
<reference evidence="2" key="1">
    <citation type="submission" date="2015-03" db="EMBL/GenBank/DDBJ databases">
        <authorList>
            <consortium name="Pathogen Informatics"/>
        </authorList>
    </citation>
    <scope>NUCLEOTIDE SEQUENCE [LARGE SCALE GENOMIC DNA]</scope>
    <source>
        <strain evidence="2">R148</strain>
    </source>
</reference>
<dbReference type="Gene3D" id="3.40.50.2000">
    <property type="entry name" value="Glycogen Phosphorylase B"/>
    <property type="match status" value="1"/>
</dbReference>
<proteinExistence type="predicted"/>
<dbReference type="EMBL" id="CWJI01000002">
    <property type="protein sequence ID" value="CRY54643.1"/>
    <property type="molecule type" value="Genomic_DNA"/>
</dbReference>
<sequence length="466" mass="53169">MKKMKWAVISGDGLPTSGLLTIFRNVVEIAMKKNTIVNEIPADLGFSWRPDKKYFFPAGSQKSHYPTWMKVSTIQRPSACSDIYADKLLNIRHQVAHYDSLTSTEVNEIEAEIASIADEYETYFINWFEQNAIDWVFCLNLTLSDATPVTLALHRAAKKYWGTKESGGVIFWDHDLFGSYAIYENEDRLYPQLPNSLTPIPQDSPYTQWIVASEALADECKDYPTKIKPLVIPNILPEIEHPDFRERHAAFLSQHHIPTGSTVILVPVRVFRVKGIEISISVFNELLNIYSEKSLCKPKLLIFGNMNEDPEYASELMEQVEFLKLHDDLIFLDEVPLQTYQDEENKWHLDEIDLLIICHALSGAVLFTPNVDNVESVGLGPALAAIAGVPCAVTSYSAFTEFYGHEYHHIKVLQDHPRDAAQQLFESMYCHAMGDENLKTLLANNKLLVQKRFPQTPWEKFISRLQ</sequence>
<dbReference type="AlphaFoldDB" id="A0A0H5LU12"/>
<dbReference type="Proteomes" id="UP000043316">
    <property type="component" value="Unassembled WGS sequence"/>
</dbReference>
<evidence type="ECO:0008006" key="3">
    <source>
        <dbReference type="Google" id="ProtNLM"/>
    </source>
</evidence>
<protein>
    <recommendedName>
        <fullName evidence="3">Glycosyl transferase family 1 domain-containing protein</fullName>
    </recommendedName>
</protein>